<proteinExistence type="predicted"/>
<protein>
    <submittedName>
        <fullName evidence="2">Uncharacterized protein</fullName>
    </submittedName>
</protein>
<feature type="compositionally biased region" description="Basic and acidic residues" evidence="1">
    <location>
        <begin position="68"/>
        <end position="85"/>
    </location>
</feature>
<name>A0AAV9IH70_9RHOD</name>
<feature type="compositionally biased region" description="Low complexity" evidence="1">
    <location>
        <begin position="139"/>
        <end position="163"/>
    </location>
</feature>
<organism evidence="2 3">
    <name type="scientific">Galdieria yellowstonensis</name>
    <dbReference type="NCBI Taxonomy" id="3028027"/>
    <lineage>
        <taxon>Eukaryota</taxon>
        <taxon>Rhodophyta</taxon>
        <taxon>Bangiophyceae</taxon>
        <taxon>Galdieriales</taxon>
        <taxon>Galdieriaceae</taxon>
        <taxon>Galdieria</taxon>
    </lineage>
</organism>
<dbReference type="AlphaFoldDB" id="A0AAV9IH70"/>
<accession>A0AAV9IH70</accession>
<reference evidence="2 3" key="1">
    <citation type="submission" date="2022-07" db="EMBL/GenBank/DDBJ databases">
        <title>Genome-wide signatures of adaptation to extreme environments.</title>
        <authorList>
            <person name="Cho C.H."/>
            <person name="Yoon H.S."/>
        </authorList>
    </citation>
    <scope>NUCLEOTIDE SEQUENCE [LARGE SCALE GENOMIC DNA]</scope>
    <source>
        <strain evidence="2 3">108.79 E11</strain>
    </source>
</reference>
<sequence length="233" mass="26860">MWTREDVGQFWGFVVIVDNYCSSNRRNMSPHKHQRCDKNKPTSVGGILKNNNNDTGNSSSEKKKRVRLQWDEENLQKNETEREPRMTIAEPKTPYHLSDRSDSDSEASAERCWMVQGQDTRNIRLEASLLSPSAGVEEGSASGYYSNNSSQSTPRSNSSSSSSRLAFERKRKLHYDEFRISKYFMERGDLWSEDSELEIGEEEEESQSDEEETTRSSEDKNRPRKRNSSSYAS</sequence>
<keyword evidence="3" id="KW-1185">Reference proteome</keyword>
<dbReference type="Pfam" id="PF04979">
    <property type="entry name" value="IPP-2"/>
    <property type="match status" value="1"/>
</dbReference>
<dbReference type="InterPro" id="IPR007062">
    <property type="entry name" value="PPI-2"/>
</dbReference>
<dbReference type="EMBL" id="JANCYU010000043">
    <property type="protein sequence ID" value="KAK4526715.1"/>
    <property type="molecule type" value="Genomic_DNA"/>
</dbReference>
<dbReference type="PANTHER" id="PTHR12398">
    <property type="entry name" value="PROTEIN PHOSPHATASE INHIBITOR"/>
    <property type="match status" value="1"/>
</dbReference>
<dbReference type="GO" id="GO:0004864">
    <property type="term" value="F:protein phosphatase inhibitor activity"/>
    <property type="evidence" value="ECO:0007669"/>
    <property type="project" value="InterPro"/>
</dbReference>
<evidence type="ECO:0000313" key="3">
    <source>
        <dbReference type="Proteomes" id="UP001300502"/>
    </source>
</evidence>
<feature type="region of interest" description="Disordered" evidence="1">
    <location>
        <begin position="133"/>
        <end position="166"/>
    </location>
</feature>
<dbReference type="GO" id="GO:0009966">
    <property type="term" value="P:regulation of signal transduction"/>
    <property type="evidence" value="ECO:0007669"/>
    <property type="project" value="InterPro"/>
</dbReference>
<evidence type="ECO:0000313" key="2">
    <source>
        <dbReference type="EMBL" id="KAK4526715.1"/>
    </source>
</evidence>
<dbReference type="Proteomes" id="UP001300502">
    <property type="component" value="Unassembled WGS sequence"/>
</dbReference>
<feature type="compositionally biased region" description="Acidic residues" evidence="1">
    <location>
        <begin position="191"/>
        <end position="212"/>
    </location>
</feature>
<evidence type="ECO:0000256" key="1">
    <source>
        <dbReference type="SAM" id="MobiDB-lite"/>
    </source>
</evidence>
<feature type="compositionally biased region" description="Polar residues" evidence="1">
    <location>
        <begin position="49"/>
        <end position="59"/>
    </location>
</feature>
<feature type="region of interest" description="Disordered" evidence="1">
    <location>
        <begin position="24"/>
        <end position="110"/>
    </location>
</feature>
<comment type="caution">
    <text evidence="2">The sequence shown here is derived from an EMBL/GenBank/DDBJ whole genome shotgun (WGS) entry which is preliminary data.</text>
</comment>
<dbReference type="PANTHER" id="PTHR12398:SF20">
    <property type="entry name" value="PROTEIN PHOSPHATASE 1 REGULATORY INHIBITOR SUBUNIT 2"/>
    <property type="match status" value="1"/>
</dbReference>
<feature type="region of interest" description="Disordered" evidence="1">
    <location>
        <begin position="191"/>
        <end position="233"/>
    </location>
</feature>
<gene>
    <name evidence="2" type="ORF">GAYE_SCF27MG4631</name>
</gene>